<dbReference type="InterPro" id="IPR019367">
    <property type="entry name" value="PDZ-binding_CRIPT"/>
</dbReference>
<evidence type="ECO:0000313" key="10">
    <source>
        <dbReference type="EMBL" id="KAK2963117.1"/>
    </source>
</evidence>
<keyword evidence="11" id="KW-1185">Reference proteome</keyword>
<evidence type="ECO:0000256" key="2">
    <source>
        <dbReference type="ARBA" id="ARBA00009021"/>
    </source>
</evidence>
<keyword evidence="7" id="KW-0508">mRNA splicing</keyword>
<reference evidence="10 11" key="1">
    <citation type="journal article" date="2022" name="bioRxiv">
        <title>Genomics of Preaxostyla Flagellates Illuminates Evolutionary Transitions and the Path Towards Mitochondrial Loss.</title>
        <authorList>
            <person name="Novak L.V.F."/>
            <person name="Treitli S.C."/>
            <person name="Pyrih J."/>
            <person name="Halakuc P."/>
            <person name="Pipaliya S.V."/>
            <person name="Vacek V."/>
            <person name="Brzon O."/>
            <person name="Soukal P."/>
            <person name="Eme L."/>
            <person name="Dacks J.B."/>
            <person name="Karnkowska A."/>
            <person name="Elias M."/>
            <person name="Hampl V."/>
        </authorList>
    </citation>
    <scope>NUCLEOTIDE SEQUENCE [LARGE SCALE GENOMIC DNA]</scope>
    <source>
        <strain evidence="10">NAU3</strain>
        <tissue evidence="10">Gut</tissue>
    </source>
</reference>
<comment type="similarity">
    <text evidence="2">Belongs to the CRIPT family.</text>
</comment>
<evidence type="ECO:0000256" key="1">
    <source>
        <dbReference type="ARBA" id="ARBA00004496"/>
    </source>
</evidence>
<sequence length="93" mass="10364">MVCDKCEKKLQKGTNPDHWKQGSRNAAGTGRTTGGDSRFVKRTGPLQSRCIVCKAILPNEGKYCLKCAHSRGVCMMCGEKLEDRSLKGQRYKQ</sequence>
<evidence type="ECO:0000256" key="3">
    <source>
        <dbReference type="ARBA" id="ARBA00018615"/>
    </source>
</evidence>
<keyword evidence="6" id="KW-0747">Spliceosome</keyword>
<dbReference type="EMBL" id="JARBJD010000007">
    <property type="protein sequence ID" value="KAK2963117.1"/>
    <property type="molecule type" value="Genomic_DNA"/>
</dbReference>
<feature type="compositionally biased region" description="Basic and acidic residues" evidence="9">
    <location>
        <begin position="1"/>
        <end position="20"/>
    </location>
</feature>
<feature type="region of interest" description="Disordered" evidence="9">
    <location>
        <begin position="1"/>
        <end position="40"/>
    </location>
</feature>
<dbReference type="PANTHER" id="PTHR11805">
    <property type="entry name" value="CYSTEINE-RICH PDZ-BINDING PROTEIN"/>
    <property type="match status" value="1"/>
</dbReference>
<evidence type="ECO:0000256" key="5">
    <source>
        <dbReference type="ARBA" id="ARBA00022664"/>
    </source>
</evidence>
<dbReference type="Pfam" id="PF10235">
    <property type="entry name" value="Cript"/>
    <property type="match status" value="1"/>
</dbReference>
<evidence type="ECO:0000256" key="8">
    <source>
        <dbReference type="ARBA" id="ARBA00032518"/>
    </source>
</evidence>
<evidence type="ECO:0000256" key="6">
    <source>
        <dbReference type="ARBA" id="ARBA00022728"/>
    </source>
</evidence>
<keyword evidence="5" id="KW-0507">mRNA processing</keyword>
<dbReference type="Proteomes" id="UP001281761">
    <property type="component" value="Unassembled WGS sequence"/>
</dbReference>
<name>A0ABQ9YH92_9EUKA</name>
<organism evidence="10 11">
    <name type="scientific">Blattamonas nauphoetae</name>
    <dbReference type="NCBI Taxonomy" id="2049346"/>
    <lineage>
        <taxon>Eukaryota</taxon>
        <taxon>Metamonada</taxon>
        <taxon>Preaxostyla</taxon>
        <taxon>Oxymonadida</taxon>
        <taxon>Blattamonas</taxon>
    </lineage>
</organism>
<evidence type="ECO:0000256" key="7">
    <source>
        <dbReference type="ARBA" id="ARBA00023187"/>
    </source>
</evidence>
<comment type="caution">
    <text evidence="10">The sequence shown here is derived from an EMBL/GenBank/DDBJ whole genome shotgun (WGS) entry which is preliminary data.</text>
</comment>
<protein>
    <recommendedName>
        <fullName evidence="3">Cysteine-rich PDZ-binding protein</fullName>
    </recommendedName>
    <alternativeName>
        <fullName evidence="8">Cysteine-rich interactor of PDZ three</fullName>
    </alternativeName>
</protein>
<proteinExistence type="inferred from homology"/>
<dbReference type="PANTHER" id="PTHR11805:SF1">
    <property type="entry name" value="CYSTEINE-RICH PDZ-BINDING PROTEIN"/>
    <property type="match status" value="1"/>
</dbReference>
<accession>A0ABQ9YH92</accession>
<gene>
    <name evidence="10" type="ORF">BLNAU_1650</name>
</gene>
<evidence type="ECO:0000313" key="11">
    <source>
        <dbReference type="Proteomes" id="UP001281761"/>
    </source>
</evidence>
<evidence type="ECO:0000256" key="4">
    <source>
        <dbReference type="ARBA" id="ARBA00022490"/>
    </source>
</evidence>
<keyword evidence="4" id="KW-0963">Cytoplasm</keyword>
<evidence type="ECO:0000256" key="9">
    <source>
        <dbReference type="SAM" id="MobiDB-lite"/>
    </source>
</evidence>
<comment type="subcellular location">
    <subcellularLocation>
        <location evidence="1">Cytoplasm</location>
    </subcellularLocation>
</comment>